<organism evidence="7 8">
    <name type="scientific">Psychrilyobacter piezotolerans</name>
    <dbReference type="NCBI Taxonomy" id="2293438"/>
    <lineage>
        <taxon>Bacteria</taxon>
        <taxon>Fusobacteriati</taxon>
        <taxon>Fusobacteriota</taxon>
        <taxon>Fusobacteriia</taxon>
        <taxon>Fusobacteriales</taxon>
        <taxon>Fusobacteriaceae</taxon>
        <taxon>Psychrilyobacter</taxon>
    </lineage>
</organism>
<protein>
    <submittedName>
        <fullName evidence="7">Hemolysin III family protein</fullName>
    </submittedName>
</protein>
<comment type="similarity">
    <text evidence="2">Belongs to the UPF0073 (Hly-III) family.</text>
</comment>
<evidence type="ECO:0000256" key="1">
    <source>
        <dbReference type="ARBA" id="ARBA00004127"/>
    </source>
</evidence>
<accession>A0ABX9KD20</accession>
<evidence type="ECO:0000256" key="5">
    <source>
        <dbReference type="ARBA" id="ARBA00023136"/>
    </source>
</evidence>
<dbReference type="Pfam" id="PF03006">
    <property type="entry name" value="HlyIII"/>
    <property type="match status" value="1"/>
</dbReference>
<feature type="transmembrane region" description="Helical" evidence="6">
    <location>
        <begin position="20"/>
        <end position="39"/>
    </location>
</feature>
<comment type="caution">
    <text evidence="7">The sequence shown here is derived from an EMBL/GenBank/DDBJ whole genome shotgun (WGS) entry which is preliminary data.</text>
</comment>
<sequence>MKVINPYLKLEEYVSSITHLLGAGMAISGLAFLIIHAVQEGGIKQIIGFTVFGLSAIFLYLMSGIYHILPVGKYKKIFKILDHSAIYVLISGSYTPFLLILGGITGWVILGIQWTLTSLGILFKIKFAGRFQTTSTLIYLFMGWMIVFAFGNLRSSLNSVSLILLIAGGISYSVGAIFYSMKKVKYTHVIWHFFVIAGTTLHYLSVYHSI</sequence>
<keyword evidence="5 6" id="KW-0472">Membrane</keyword>
<evidence type="ECO:0000256" key="4">
    <source>
        <dbReference type="ARBA" id="ARBA00022989"/>
    </source>
</evidence>
<name>A0ABX9KD20_9FUSO</name>
<feature type="transmembrane region" description="Helical" evidence="6">
    <location>
        <begin position="135"/>
        <end position="153"/>
    </location>
</feature>
<keyword evidence="4 6" id="KW-1133">Transmembrane helix</keyword>
<evidence type="ECO:0000256" key="2">
    <source>
        <dbReference type="ARBA" id="ARBA00008488"/>
    </source>
</evidence>
<proteinExistence type="inferred from homology"/>
<dbReference type="EMBL" id="QUAJ01000047">
    <property type="protein sequence ID" value="REI39393.1"/>
    <property type="molecule type" value="Genomic_DNA"/>
</dbReference>
<dbReference type="Proteomes" id="UP000263486">
    <property type="component" value="Unassembled WGS sequence"/>
</dbReference>
<dbReference type="NCBIfam" id="TIGR01065">
    <property type="entry name" value="hlyIII"/>
    <property type="match status" value="1"/>
</dbReference>
<dbReference type="PANTHER" id="PTHR20855">
    <property type="entry name" value="ADIPOR/PROGESTIN RECEPTOR-RELATED"/>
    <property type="match status" value="1"/>
</dbReference>
<evidence type="ECO:0000313" key="8">
    <source>
        <dbReference type="Proteomes" id="UP000263486"/>
    </source>
</evidence>
<feature type="transmembrane region" description="Helical" evidence="6">
    <location>
        <begin position="186"/>
        <end position="204"/>
    </location>
</feature>
<dbReference type="InterPro" id="IPR005744">
    <property type="entry name" value="Hy-lIII"/>
</dbReference>
<evidence type="ECO:0000313" key="7">
    <source>
        <dbReference type="EMBL" id="REI39393.1"/>
    </source>
</evidence>
<feature type="transmembrane region" description="Helical" evidence="6">
    <location>
        <begin position="159"/>
        <end position="179"/>
    </location>
</feature>
<dbReference type="RefSeq" id="WP_114643677.1">
    <property type="nucleotide sequence ID" value="NZ_JAACIO010000044.1"/>
</dbReference>
<reference evidence="7 8" key="1">
    <citation type="submission" date="2018-08" db="EMBL/GenBank/DDBJ databases">
        <title>Draft genome sequence of Psychrilyobacter sp. strain SD5 isolated from Black Sea water.</title>
        <authorList>
            <person name="Yadav S."/>
            <person name="Villanueva L."/>
            <person name="Damste J.S.S."/>
        </authorList>
    </citation>
    <scope>NUCLEOTIDE SEQUENCE [LARGE SCALE GENOMIC DNA]</scope>
    <source>
        <strain evidence="7 8">SD5</strain>
    </source>
</reference>
<comment type="subcellular location">
    <subcellularLocation>
        <location evidence="1">Endomembrane system</location>
        <topology evidence="1">Multi-pass membrane protein</topology>
    </subcellularLocation>
</comment>
<gene>
    <name evidence="7" type="ORF">DYH56_14980</name>
</gene>
<dbReference type="PANTHER" id="PTHR20855:SF129">
    <property type="entry name" value="HEMOLYSIN-3 HOMOLOG"/>
    <property type="match status" value="1"/>
</dbReference>
<feature type="transmembrane region" description="Helical" evidence="6">
    <location>
        <begin position="46"/>
        <end position="69"/>
    </location>
</feature>
<evidence type="ECO:0000256" key="6">
    <source>
        <dbReference type="SAM" id="Phobius"/>
    </source>
</evidence>
<dbReference type="InterPro" id="IPR004254">
    <property type="entry name" value="AdipoR/HlyIII-related"/>
</dbReference>
<feature type="transmembrane region" description="Helical" evidence="6">
    <location>
        <begin position="97"/>
        <end position="123"/>
    </location>
</feature>
<keyword evidence="8" id="KW-1185">Reference proteome</keyword>
<evidence type="ECO:0000256" key="3">
    <source>
        <dbReference type="ARBA" id="ARBA00022692"/>
    </source>
</evidence>
<keyword evidence="3 6" id="KW-0812">Transmembrane</keyword>